<dbReference type="Proteomes" id="UP000215441">
    <property type="component" value="Unassembled WGS sequence"/>
</dbReference>
<evidence type="ECO:0000313" key="2">
    <source>
        <dbReference type="EMBL" id="OYD49801.1"/>
    </source>
</evidence>
<dbReference type="GO" id="GO:0016787">
    <property type="term" value="F:hydrolase activity"/>
    <property type="evidence" value="ECO:0007669"/>
    <property type="project" value="UniProtKB-KW"/>
</dbReference>
<dbReference type="OrthoDB" id="8820785at2"/>
<feature type="signal peptide" evidence="1">
    <location>
        <begin position="1"/>
        <end position="41"/>
    </location>
</feature>
<evidence type="ECO:0000256" key="1">
    <source>
        <dbReference type="SAM" id="SignalP"/>
    </source>
</evidence>
<evidence type="ECO:0000313" key="3">
    <source>
        <dbReference type="Proteomes" id="UP000215441"/>
    </source>
</evidence>
<dbReference type="InterPro" id="IPR029058">
    <property type="entry name" value="AB_hydrolase_fold"/>
</dbReference>
<reference evidence="2 3" key="1">
    <citation type="submission" date="2017-07" db="EMBL/GenBank/DDBJ databases">
        <title>Acidovorax KNDSW TSA 6 genome sequence and assembly.</title>
        <authorList>
            <person name="Mayilraj S."/>
        </authorList>
    </citation>
    <scope>NUCLEOTIDE SEQUENCE [LARGE SCALE GENOMIC DNA]</scope>
    <source>
        <strain evidence="2 3">KNDSW-TSA6</strain>
    </source>
</reference>
<dbReference type="EMBL" id="NOIG01000008">
    <property type="protein sequence ID" value="OYD49801.1"/>
    <property type="molecule type" value="Genomic_DNA"/>
</dbReference>
<organism evidence="2 3">
    <name type="scientific">Acidovorax kalamii</name>
    <dbReference type="NCBI Taxonomy" id="2004485"/>
    <lineage>
        <taxon>Bacteria</taxon>
        <taxon>Pseudomonadati</taxon>
        <taxon>Pseudomonadota</taxon>
        <taxon>Betaproteobacteria</taxon>
        <taxon>Burkholderiales</taxon>
        <taxon>Comamonadaceae</taxon>
        <taxon>Acidovorax</taxon>
    </lineage>
</organism>
<dbReference type="Gene3D" id="3.40.50.1820">
    <property type="entry name" value="alpha/beta hydrolase"/>
    <property type="match status" value="1"/>
</dbReference>
<sequence>MAHCFVAVPPSRQASRVLAFLVGARRWATGAVLAAAFGAVAAQPTDSPLSPVLAEPPHAAPSGRFEPLVLPGERGVVLQALQRSERVPPLRYRVIVVPGSGCAGLGSFADRYFAGLLHAQVLVLHKPGVSPGDRTAPADCPHSFVSRDRHSTWLAHARAALRADALQRQGQPALPQLLVGISEGAELLPALAPEVPQLAGLVLIGSSGLDPQEAGALQARRLGVQDDWAALAQIVAGAPHDSVVVQGRSLGYWRDLWNWPLTLPLLRSPWPLLQVWGSDDALVPAVAYTRFEALAALRTAPYCARRMEGADHGLQRPASGVDGVQQVWVWTEQWARQPAAGLCAPLRLLREQQQAPSAAGTS</sequence>
<accession>A0A235ELA0</accession>
<feature type="chain" id="PRO_5012759914" evidence="1">
    <location>
        <begin position="42"/>
        <end position="362"/>
    </location>
</feature>
<keyword evidence="3" id="KW-1185">Reference proteome</keyword>
<comment type="caution">
    <text evidence="2">The sequence shown here is derived from an EMBL/GenBank/DDBJ whole genome shotgun (WGS) entry which is preliminary data.</text>
</comment>
<dbReference type="AlphaFoldDB" id="A0A235ELA0"/>
<dbReference type="SUPFAM" id="SSF53474">
    <property type="entry name" value="alpha/beta-Hydrolases"/>
    <property type="match status" value="1"/>
</dbReference>
<name>A0A235ELA0_9BURK</name>
<gene>
    <name evidence="2" type="ORF">CBY09_12655</name>
</gene>
<keyword evidence="1" id="KW-0732">Signal</keyword>
<keyword evidence="2" id="KW-0378">Hydrolase</keyword>
<proteinExistence type="predicted"/>
<protein>
    <submittedName>
        <fullName evidence="2">Alpha/beta hydrolase</fullName>
    </submittedName>
</protein>